<evidence type="ECO:0000313" key="1">
    <source>
        <dbReference type="EMBL" id="GEO81845.1"/>
    </source>
</evidence>
<organism evidence="1 2">
    <name type="scientific">Pararhodospirillum oryzae</name>
    <dbReference type="NCBI Taxonomy" id="478448"/>
    <lineage>
        <taxon>Bacteria</taxon>
        <taxon>Pseudomonadati</taxon>
        <taxon>Pseudomonadota</taxon>
        <taxon>Alphaproteobacteria</taxon>
        <taxon>Rhodospirillales</taxon>
        <taxon>Rhodospirillaceae</taxon>
        <taxon>Pararhodospirillum</taxon>
    </lineage>
</organism>
<gene>
    <name evidence="1" type="ORF">ROR02_19760</name>
</gene>
<comment type="caution">
    <text evidence="1">The sequence shown here is derived from an EMBL/GenBank/DDBJ whole genome shotgun (WGS) entry which is preliminary data.</text>
</comment>
<reference evidence="1 2" key="1">
    <citation type="submission" date="2019-07" db="EMBL/GenBank/DDBJ databases">
        <title>Whole genome shotgun sequence of Rhodospirillum oryzae NBRC 107573.</title>
        <authorList>
            <person name="Hosoyama A."/>
            <person name="Uohara A."/>
            <person name="Ohji S."/>
            <person name="Ichikawa N."/>
        </authorList>
    </citation>
    <scope>NUCLEOTIDE SEQUENCE [LARGE SCALE GENOMIC DNA]</scope>
    <source>
        <strain evidence="1 2">NBRC 107573</strain>
    </source>
</reference>
<keyword evidence="2" id="KW-1185">Reference proteome</keyword>
<dbReference type="RefSeq" id="WP_147163866.1">
    <property type="nucleotide sequence ID" value="NZ_BJZO01000050.1"/>
</dbReference>
<dbReference type="Proteomes" id="UP000321567">
    <property type="component" value="Unassembled WGS sequence"/>
</dbReference>
<accession>A0A512H8S0</accession>
<evidence type="ECO:0000313" key="2">
    <source>
        <dbReference type="Proteomes" id="UP000321567"/>
    </source>
</evidence>
<proteinExistence type="predicted"/>
<dbReference type="AlphaFoldDB" id="A0A512H8S0"/>
<sequence>MVMGFFRVEPFDNTTRAQEVLADWHGPVLLPLIKPETPGGYWLRSAEARRDLSFMTASDILIVYPGVDDIEEYLKLLDGLSDTFATRGWDIRRIYPDPAVLLYDPANGGRCLVIRLKNPSGEIADDVVTVRRSLERLIRALVSRGAAYDMMAAESSFAEWIYKIENAAPIMAAFTRKMVELGCHSVLDIALENTRNPPQDE</sequence>
<name>A0A512H8S0_9PROT</name>
<dbReference type="EMBL" id="BJZO01000050">
    <property type="protein sequence ID" value="GEO81845.1"/>
    <property type="molecule type" value="Genomic_DNA"/>
</dbReference>
<protein>
    <submittedName>
        <fullName evidence="1">Uncharacterized protein</fullName>
    </submittedName>
</protein>